<keyword evidence="3 8" id="KW-0812">Transmembrane</keyword>
<feature type="transmembrane region" description="Helical" evidence="8">
    <location>
        <begin position="104"/>
        <end position="122"/>
    </location>
</feature>
<sequence length="232" mass="25490">MAYSGVFMGPLLDGIHSRVGLQVYDVAPLVFGGLRTSALVPVLLAVFYAVLGALHPLADNLSPSPETESVRQRSSDVLYVALTFGALAGLLYLSATLYDQGVPYWQIHAILGTATIINWRIFDGTRQGLILAAVCGLGAPAAEALLLQIAPLWHYPRADVGGFFVSWVCWCYAFYTPSVGNTARYAWNLMRDIEKAQQEYRRGMAQALEQQRLGQPPQPQQPPAQQEDKPQR</sequence>
<protein>
    <submittedName>
        <fullName evidence="9">Uncharacterized protein</fullName>
    </submittedName>
</protein>
<feature type="region of interest" description="Disordered" evidence="7">
    <location>
        <begin position="207"/>
        <end position="232"/>
    </location>
</feature>
<evidence type="ECO:0000256" key="6">
    <source>
        <dbReference type="ARBA" id="ARBA00023136"/>
    </source>
</evidence>
<evidence type="ECO:0000256" key="8">
    <source>
        <dbReference type="SAM" id="Phobius"/>
    </source>
</evidence>
<dbReference type="PANTHER" id="PTHR36774">
    <property type="entry name" value="INSULIN-INDUCED PROTEIN"/>
    <property type="match status" value="1"/>
</dbReference>
<dbReference type="GO" id="GO:0005789">
    <property type="term" value="C:endoplasmic reticulum membrane"/>
    <property type="evidence" value="ECO:0007669"/>
    <property type="project" value="UniProtKB-SubCell"/>
</dbReference>
<dbReference type="Pfam" id="PF07281">
    <property type="entry name" value="INSIG"/>
    <property type="match status" value="1"/>
</dbReference>
<evidence type="ECO:0000256" key="3">
    <source>
        <dbReference type="ARBA" id="ARBA00022692"/>
    </source>
</evidence>
<dbReference type="PANTHER" id="PTHR36774:SF1">
    <property type="entry name" value="INSULIN-INDUCED PROTEIN"/>
    <property type="match status" value="1"/>
</dbReference>
<dbReference type="EMBL" id="JAEHOE010000125">
    <property type="protein sequence ID" value="KAG2485666.1"/>
    <property type="molecule type" value="Genomic_DNA"/>
</dbReference>
<dbReference type="Proteomes" id="UP000612055">
    <property type="component" value="Unassembled WGS sequence"/>
</dbReference>
<feature type="transmembrane region" description="Helical" evidence="8">
    <location>
        <begin position="129"/>
        <end position="149"/>
    </location>
</feature>
<keyword evidence="5 8" id="KW-1133">Transmembrane helix</keyword>
<evidence type="ECO:0000313" key="9">
    <source>
        <dbReference type="EMBL" id="KAG2485666.1"/>
    </source>
</evidence>
<proteinExistence type="inferred from homology"/>
<evidence type="ECO:0000256" key="2">
    <source>
        <dbReference type="ARBA" id="ARBA00007475"/>
    </source>
</evidence>
<evidence type="ECO:0000256" key="7">
    <source>
        <dbReference type="SAM" id="MobiDB-lite"/>
    </source>
</evidence>
<evidence type="ECO:0000313" key="10">
    <source>
        <dbReference type="Proteomes" id="UP000612055"/>
    </source>
</evidence>
<dbReference type="AlphaFoldDB" id="A0A836BQQ6"/>
<feature type="transmembrane region" description="Helical" evidence="8">
    <location>
        <begin position="155"/>
        <end position="175"/>
    </location>
</feature>
<comment type="caution">
    <text evidence="9">The sequence shown here is derived from an EMBL/GenBank/DDBJ whole genome shotgun (WGS) entry which is preliminary data.</text>
</comment>
<reference evidence="9" key="1">
    <citation type="journal article" date="2020" name="bioRxiv">
        <title>Comparative genomics of Chlamydomonas.</title>
        <authorList>
            <person name="Craig R.J."/>
            <person name="Hasan A.R."/>
            <person name="Ness R.W."/>
            <person name="Keightley P.D."/>
        </authorList>
    </citation>
    <scope>NUCLEOTIDE SEQUENCE</scope>
    <source>
        <strain evidence="9">CCAP 11/70</strain>
    </source>
</reference>
<feature type="transmembrane region" description="Helical" evidence="8">
    <location>
        <begin position="38"/>
        <end position="57"/>
    </location>
</feature>
<name>A0A836BQQ6_9CHLO</name>
<gene>
    <name evidence="9" type="ORF">HYH03_015638</name>
</gene>
<keyword evidence="4" id="KW-0256">Endoplasmic reticulum</keyword>
<feature type="transmembrane region" description="Helical" evidence="8">
    <location>
        <begin position="77"/>
        <end position="98"/>
    </location>
</feature>
<dbReference type="InterPro" id="IPR025929">
    <property type="entry name" value="INSIG_fam"/>
</dbReference>
<evidence type="ECO:0000256" key="1">
    <source>
        <dbReference type="ARBA" id="ARBA00004477"/>
    </source>
</evidence>
<keyword evidence="10" id="KW-1185">Reference proteome</keyword>
<organism evidence="9 10">
    <name type="scientific">Edaphochlamys debaryana</name>
    <dbReference type="NCBI Taxonomy" id="47281"/>
    <lineage>
        <taxon>Eukaryota</taxon>
        <taxon>Viridiplantae</taxon>
        <taxon>Chlorophyta</taxon>
        <taxon>core chlorophytes</taxon>
        <taxon>Chlorophyceae</taxon>
        <taxon>CS clade</taxon>
        <taxon>Chlamydomonadales</taxon>
        <taxon>Chlamydomonadales incertae sedis</taxon>
        <taxon>Edaphochlamys</taxon>
    </lineage>
</organism>
<evidence type="ECO:0000256" key="5">
    <source>
        <dbReference type="ARBA" id="ARBA00022989"/>
    </source>
</evidence>
<keyword evidence="6 8" id="KW-0472">Membrane</keyword>
<comment type="similarity">
    <text evidence="2">Belongs to the INSIG family.</text>
</comment>
<dbReference type="OrthoDB" id="205546at2759"/>
<comment type="subcellular location">
    <subcellularLocation>
        <location evidence="1">Endoplasmic reticulum membrane</location>
        <topology evidence="1">Multi-pass membrane protein</topology>
    </subcellularLocation>
</comment>
<accession>A0A836BQQ6</accession>
<evidence type="ECO:0000256" key="4">
    <source>
        <dbReference type="ARBA" id="ARBA00022824"/>
    </source>
</evidence>